<accession>A0A0C9VKV5</accession>
<feature type="region of interest" description="Disordered" evidence="1">
    <location>
        <begin position="29"/>
        <end position="49"/>
    </location>
</feature>
<evidence type="ECO:0000256" key="1">
    <source>
        <dbReference type="SAM" id="MobiDB-lite"/>
    </source>
</evidence>
<evidence type="ECO:0000313" key="3">
    <source>
        <dbReference type="Proteomes" id="UP000053820"/>
    </source>
</evidence>
<dbReference type="Proteomes" id="UP000053820">
    <property type="component" value="Unassembled WGS sequence"/>
</dbReference>
<protein>
    <submittedName>
        <fullName evidence="2">Uncharacterized protein</fullName>
    </submittedName>
</protein>
<organism evidence="2 3">
    <name type="scientific">Hydnomerulius pinastri MD-312</name>
    <dbReference type="NCBI Taxonomy" id="994086"/>
    <lineage>
        <taxon>Eukaryota</taxon>
        <taxon>Fungi</taxon>
        <taxon>Dikarya</taxon>
        <taxon>Basidiomycota</taxon>
        <taxon>Agaricomycotina</taxon>
        <taxon>Agaricomycetes</taxon>
        <taxon>Agaricomycetidae</taxon>
        <taxon>Boletales</taxon>
        <taxon>Boletales incertae sedis</taxon>
        <taxon>Leucogyrophana</taxon>
    </lineage>
</organism>
<dbReference type="HOGENOM" id="CLU_2794258_0_0_1"/>
<sequence>MATTYIHIRAFTNIPPHIPNFLRCTHSHPTPPTLEEQTGSSGCWSETQTSDGTAFVGRHRIKVDGKEI</sequence>
<gene>
    <name evidence="2" type="ORF">HYDPIDRAFT_34437</name>
</gene>
<proteinExistence type="predicted"/>
<dbReference type="EMBL" id="KN839976">
    <property type="protein sequence ID" value="KIJ58160.1"/>
    <property type="molecule type" value="Genomic_DNA"/>
</dbReference>
<feature type="compositionally biased region" description="Polar residues" evidence="1">
    <location>
        <begin position="35"/>
        <end position="49"/>
    </location>
</feature>
<keyword evidence="3" id="KW-1185">Reference proteome</keyword>
<dbReference type="AlphaFoldDB" id="A0A0C9VKV5"/>
<reference evidence="2 3" key="1">
    <citation type="submission" date="2014-04" db="EMBL/GenBank/DDBJ databases">
        <title>Evolutionary Origins and Diversification of the Mycorrhizal Mutualists.</title>
        <authorList>
            <consortium name="DOE Joint Genome Institute"/>
            <consortium name="Mycorrhizal Genomics Consortium"/>
            <person name="Kohler A."/>
            <person name="Kuo A."/>
            <person name="Nagy L.G."/>
            <person name="Floudas D."/>
            <person name="Copeland A."/>
            <person name="Barry K.W."/>
            <person name="Cichocki N."/>
            <person name="Veneault-Fourrey C."/>
            <person name="LaButti K."/>
            <person name="Lindquist E.A."/>
            <person name="Lipzen A."/>
            <person name="Lundell T."/>
            <person name="Morin E."/>
            <person name="Murat C."/>
            <person name="Riley R."/>
            <person name="Ohm R."/>
            <person name="Sun H."/>
            <person name="Tunlid A."/>
            <person name="Henrissat B."/>
            <person name="Grigoriev I.V."/>
            <person name="Hibbett D.S."/>
            <person name="Martin F."/>
        </authorList>
    </citation>
    <scope>NUCLEOTIDE SEQUENCE [LARGE SCALE GENOMIC DNA]</scope>
    <source>
        <strain evidence="2 3">MD-312</strain>
    </source>
</reference>
<name>A0A0C9VKV5_9AGAM</name>
<evidence type="ECO:0000313" key="2">
    <source>
        <dbReference type="EMBL" id="KIJ58160.1"/>
    </source>
</evidence>